<evidence type="ECO:0000313" key="1">
    <source>
        <dbReference type="EMBL" id="KRH27829.2"/>
    </source>
</evidence>
<dbReference type="PANTHER" id="PTHR31479">
    <property type="entry name" value="ALPHA/BETA-HYDROLASES SUPERFAMILY PROTEIN"/>
    <property type="match status" value="1"/>
</dbReference>
<dbReference type="OMA" id="CQWWRPD"/>
<gene>
    <name evidence="1" type="ORF">GLYMA_11G016800</name>
</gene>
<sequence>MTPHLLVTRQTKSPRDNAYHRKSVAASLVQCVYVLEKDRQEQREGSDALALPWWAFFHIQLLRTLVVDVDASIFAAIHEFKPPSSMCNDTLRRGPRYVIAFRGTITKAAGHSLGSAMAMLTRKTMAKTGIFMESFLFNPPYVSAPIEGIKDKKLKHGLRFAGSVVTAGLTIAMKAKRRILSFDPFAALSAWVPCLFVNPSDNICSGYVGYFEHRRKMEEIGAGNIEKLATQTSLGCLLMGASGKESDEPLHLIPSASVTVNYTPARDFKEAHGIPQWWKPDLRLESKLYQY</sequence>
<reference evidence="2" key="2">
    <citation type="submission" date="2018-02" db="UniProtKB">
        <authorList>
            <consortium name="EnsemblPlants"/>
        </authorList>
    </citation>
    <scope>IDENTIFICATION</scope>
    <source>
        <strain evidence="2">Williams 82</strain>
    </source>
</reference>
<reference evidence="1 2" key="1">
    <citation type="journal article" date="2010" name="Nature">
        <title>Genome sequence of the palaeopolyploid soybean.</title>
        <authorList>
            <person name="Schmutz J."/>
            <person name="Cannon S.B."/>
            <person name="Schlueter J."/>
            <person name="Ma J."/>
            <person name="Mitros T."/>
            <person name="Nelson W."/>
            <person name="Hyten D.L."/>
            <person name="Song Q."/>
            <person name="Thelen J.J."/>
            <person name="Cheng J."/>
            <person name="Xu D."/>
            <person name="Hellsten U."/>
            <person name="May G.D."/>
            <person name="Yu Y."/>
            <person name="Sakurai T."/>
            <person name="Umezawa T."/>
            <person name="Bhattacharyya M.K."/>
            <person name="Sandhu D."/>
            <person name="Valliyodan B."/>
            <person name="Lindquist E."/>
            <person name="Peto M."/>
            <person name="Grant D."/>
            <person name="Shu S."/>
            <person name="Goodstein D."/>
            <person name="Barry K."/>
            <person name="Futrell-Griggs M."/>
            <person name="Abernathy B."/>
            <person name="Du J."/>
            <person name="Tian Z."/>
            <person name="Zhu L."/>
            <person name="Gill N."/>
            <person name="Joshi T."/>
            <person name="Libault M."/>
            <person name="Sethuraman A."/>
            <person name="Zhang X.-C."/>
            <person name="Shinozaki K."/>
            <person name="Nguyen H.T."/>
            <person name="Wing R.A."/>
            <person name="Cregan P."/>
            <person name="Specht J."/>
            <person name="Grimwood J."/>
            <person name="Rokhsar D."/>
            <person name="Stacey G."/>
            <person name="Shoemaker R.C."/>
            <person name="Jackson S.A."/>
        </authorList>
    </citation>
    <scope>NUCLEOTIDE SEQUENCE</scope>
    <source>
        <strain evidence="2">cv. Williams 82</strain>
        <tissue evidence="1">Callus</tissue>
    </source>
</reference>
<dbReference type="EnsemblPlants" id="KRH27829">
    <property type="protein sequence ID" value="KRH27829"/>
    <property type="gene ID" value="GLYMA_11G016800"/>
</dbReference>
<dbReference type="PANTHER" id="PTHR31479:SF2">
    <property type="entry name" value="ALPHA_BETA-HYDROLASES SUPERFAMILY PROTEIN"/>
    <property type="match status" value="1"/>
</dbReference>
<dbReference type="AlphaFoldDB" id="A0A0R0HK51"/>
<dbReference type="Proteomes" id="UP000008827">
    <property type="component" value="Chromosome 11"/>
</dbReference>
<name>A0A0R0HK51_SOYBN</name>
<dbReference type="EMBL" id="CM000844">
    <property type="protein sequence ID" value="KRH27829.2"/>
    <property type="molecule type" value="Genomic_DNA"/>
</dbReference>
<evidence type="ECO:0000313" key="3">
    <source>
        <dbReference type="Proteomes" id="UP000008827"/>
    </source>
</evidence>
<protein>
    <recommendedName>
        <fullName evidence="4">GDSL esterase/lipase</fullName>
    </recommendedName>
</protein>
<evidence type="ECO:0000313" key="2">
    <source>
        <dbReference type="EnsemblPlants" id="KRH27829"/>
    </source>
</evidence>
<accession>A0A2K7I5P2</accession>
<dbReference type="FunCoup" id="A0A0R0HK51">
    <property type="interactions" value="1232"/>
</dbReference>
<proteinExistence type="predicted"/>
<dbReference type="Gramene" id="KRH27829">
    <property type="protein sequence ID" value="KRH27829"/>
    <property type="gene ID" value="GLYMA_11G016800"/>
</dbReference>
<accession>A0A0R0HK51</accession>
<reference evidence="1" key="3">
    <citation type="submission" date="2018-07" db="EMBL/GenBank/DDBJ databases">
        <title>WGS assembly of Glycine max.</title>
        <authorList>
            <person name="Schmutz J."/>
            <person name="Cannon S."/>
            <person name="Schlueter J."/>
            <person name="Ma J."/>
            <person name="Mitros T."/>
            <person name="Nelson W."/>
            <person name="Hyten D."/>
            <person name="Song Q."/>
            <person name="Thelen J."/>
            <person name="Cheng J."/>
            <person name="Xu D."/>
            <person name="Hellsten U."/>
            <person name="May G."/>
            <person name="Yu Y."/>
            <person name="Sakurai T."/>
            <person name="Umezawa T."/>
            <person name="Bhattacharyya M."/>
            <person name="Sandhu D."/>
            <person name="Valliyodan B."/>
            <person name="Lindquist E."/>
            <person name="Peto M."/>
            <person name="Grant D."/>
            <person name="Shu S."/>
            <person name="Goodstein D."/>
            <person name="Barry K."/>
            <person name="Futrell-Griggs M."/>
            <person name="Abernathy B."/>
            <person name="Du J."/>
            <person name="Tian Z."/>
            <person name="Zhu L."/>
            <person name="Gill N."/>
            <person name="Joshi T."/>
            <person name="Libault M."/>
            <person name="Sethuraman A."/>
            <person name="Zhang X."/>
            <person name="Shinozaki K."/>
            <person name="Nguyen H."/>
            <person name="Wing R."/>
            <person name="Cregan P."/>
            <person name="Specht J."/>
            <person name="Grimwood J."/>
            <person name="Rokhsar D."/>
            <person name="Stacey G."/>
            <person name="Shoemaker R."/>
            <person name="Jackson S."/>
        </authorList>
    </citation>
    <scope>NUCLEOTIDE SEQUENCE</scope>
    <source>
        <tissue evidence="1">Callus</tissue>
    </source>
</reference>
<evidence type="ECO:0008006" key="4">
    <source>
        <dbReference type="Google" id="ProtNLM"/>
    </source>
</evidence>
<dbReference type="InParanoid" id="A0A0R0HK51"/>
<keyword evidence="3" id="KW-1185">Reference proteome</keyword>
<organism evidence="1">
    <name type="scientific">Glycine max</name>
    <name type="common">Soybean</name>
    <name type="synonym">Glycine hispida</name>
    <dbReference type="NCBI Taxonomy" id="3847"/>
    <lineage>
        <taxon>Eukaryota</taxon>
        <taxon>Viridiplantae</taxon>
        <taxon>Streptophyta</taxon>
        <taxon>Embryophyta</taxon>
        <taxon>Tracheophyta</taxon>
        <taxon>Spermatophyta</taxon>
        <taxon>Magnoliopsida</taxon>
        <taxon>eudicotyledons</taxon>
        <taxon>Gunneridae</taxon>
        <taxon>Pentapetalae</taxon>
        <taxon>rosids</taxon>
        <taxon>fabids</taxon>
        <taxon>Fabales</taxon>
        <taxon>Fabaceae</taxon>
        <taxon>Papilionoideae</taxon>
        <taxon>50 kb inversion clade</taxon>
        <taxon>NPAAA clade</taxon>
        <taxon>indigoferoid/millettioid clade</taxon>
        <taxon>Phaseoleae</taxon>
        <taxon>Glycine</taxon>
        <taxon>Glycine subgen. Soja</taxon>
    </lineage>
</organism>